<proteinExistence type="predicted"/>
<dbReference type="EMBL" id="GGEC01068398">
    <property type="protein sequence ID" value="MBX48882.1"/>
    <property type="molecule type" value="Transcribed_RNA"/>
</dbReference>
<protein>
    <submittedName>
        <fullName evidence="1">Uncharacterized protein</fullName>
    </submittedName>
</protein>
<reference evidence="1" key="1">
    <citation type="submission" date="2018-02" db="EMBL/GenBank/DDBJ databases">
        <title>Rhizophora mucronata_Transcriptome.</title>
        <authorList>
            <person name="Meera S.P."/>
            <person name="Sreeshan A."/>
            <person name="Augustine A."/>
        </authorList>
    </citation>
    <scope>NUCLEOTIDE SEQUENCE</scope>
    <source>
        <tissue evidence="1">Leaf</tissue>
    </source>
</reference>
<organism evidence="1">
    <name type="scientific">Rhizophora mucronata</name>
    <name type="common">Asiatic mangrove</name>
    <dbReference type="NCBI Taxonomy" id="61149"/>
    <lineage>
        <taxon>Eukaryota</taxon>
        <taxon>Viridiplantae</taxon>
        <taxon>Streptophyta</taxon>
        <taxon>Embryophyta</taxon>
        <taxon>Tracheophyta</taxon>
        <taxon>Spermatophyta</taxon>
        <taxon>Magnoliopsida</taxon>
        <taxon>eudicotyledons</taxon>
        <taxon>Gunneridae</taxon>
        <taxon>Pentapetalae</taxon>
        <taxon>rosids</taxon>
        <taxon>fabids</taxon>
        <taxon>Malpighiales</taxon>
        <taxon>Rhizophoraceae</taxon>
        <taxon>Rhizophora</taxon>
    </lineage>
</organism>
<sequence>MLLYQDSCLMTAFILGL</sequence>
<accession>A0A2P2P2D2</accession>
<name>A0A2P2P2D2_RHIMU</name>
<dbReference type="AlphaFoldDB" id="A0A2P2P2D2"/>
<evidence type="ECO:0000313" key="1">
    <source>
        <dbReference type="EMBL" id="MBX48882.1"/>
    </source>
</evidence>